<keyword evidence="1" id="KW-0732">Signal</keyword>
<gene>
    <name evidence="2" type="ORF">IAB80_04245</name>
</gene>
<name>A0A9D9IV90_9BACT</name>
<evidence type="ECO:0000313" key="2">
    <source>
        <dbReference type="EMBL" id="MBO8478078.1"/>
    </source>
</evidence>
<dbReference type="PROSITE" id="PS51257">
    <property type="entry name" value="PROKAR_LIPOPROTEIN"/>
    <property type="match status" value="1"/>
</dbReference>
<evidence type="ECO:0008006" key="4">
    <source>
        <dbReference type="Google" id="ProtNLM"/>
    </source>
</evidence>
<sequence>MKKLFDLLTMSVFAVMLPAGVALMSCSSDDPVDPEYGSEDPDGEGTITEGDTLRMVDLGLSVYWADRNVGADSPYAAGDYVGSDGMDDVNISNLVRYVTGKTGRNYWKIPEWKHVEELYDHCTFEEMLVDDGRVKVMHVTGPNGNSIDLPMAGHEYMNDYSYVNSVGYYIYRREYYNMAGKWCIYSGIRDNWLYSCSCPVRPIAYKSDTVAWEDYFGEVPDADEAVDLGLSVKWAPWNIGSDRPEIYGGFYGWGDPTGKLHSEDPDDYPVRGESGNLIITDLAFVKWGGNWQTPTREQMDELLTKCEWEWILLTGTSGYRVTGPNGNSIFLPAGGYREGEARNNRETAGWYWTKTRERGKYGDMRYFSLFFSESSTMMYDMGDPYLGKSIRPVYNEE</sequence>
<evidence type="ECO:0000313" key="3">
    <source>
        <dbReference type="Proteomes" id="UP000823771"/>
    </source>
</evidence>
<organism evidence="2 3">
    <name type="scientific">Candidatus Cryptobacteroides excrementipullorum</name>
    <dbReference type="NCBI Taxonomy" id="2840761"/>
    <lineage>
        <taxon>Bacteria</taxon>
        <taxon>Pseudomonadati</taxon>
        <taxon>Bacteroidota</taxon>
        <taxon>Bacteroidia</taxon>
        <taxon>Bacteroidales</taxon>
        <taxon>Candidatus Cryptobacteroides</taxon>
    </lineage>
</organism>
<proteinExistence type="predicted"/>
<protein>
    <recommendedName>
        <fullName evidence="4">DUF4185 domain-containing protein</fullName>
    </recommendedName>
</protein>
<dbReference type="AlphaFoldDB" id="A0A9D9IV90"/>
<feature type="signal peptide" evidence="1">
    <location>
        <begin position="1"/>
        <end position="24"/>
    </location>
</feature>
<reference evidence="2" key="1">
    <citation type="submission" date="2020-10" db="EMBL/GenBank/DDBJ databases">
        <authorList>
            <person name="Gilroy R."/>
        </authorList>
    </citation>
    <scope>NUCLEOTIDE SEQUENCE</scope>
    <source>
        <strain evidence="2">2478</strain>
    </source>
</reference>
<feature type="chain" id="PRO_5038593484" description="DUF4185 domain-containing protein" evidence="1">
    <location>
        <begin position="25"/>
        <end position="397"/>
    </location>
</feature>
<comment type="caution">
    <text evidence="2">The sequence shown here is derived from an EMBL/GenBank/DDBJ whole genome shotgun (WGS) entry which is preliminary data.</text>
</comment>
<dbReference type="Proteomes" id="UP000823771">
    <property type="component" value="Unassembled WGS sequence"/>
</dbReference>
<reference evidence="2" key="2">
    <citation type="journal article" date="2021" name="PeerJ">
        <title>Extensive microbial diversity within the chicken gut microbiome revealed by metagenomics and culture.</title>
        <authorList>
            <person name="Gilroy R."/>
            <person name="Ravi A."/>
            <person name="Getino M."/>
            <person name="Pursley I."/>
            <person name="Horton D.L."/>
            <person name="Alikhan N.F."/>
            <person name="Baker D."/>
            <person name="Gharbi K."/>
            <person name="Hall N."/>
            <person name="Watson M."/>
            <person name="Adriaenssens E.M."/>
            <person name="Foster-Nyarko E."/>
            <person name="Jarju S."/>
            <person name="Secka A."/>
            <person name="Antonio M."/>
            <person name="Oren A."/>
            <person name="Chaudhuri R.R."/>
            <person name="La Ragione R."/>
            <person name="Hildebrand F."/>
            <person name="Pallen M.J."/>
        </authorList>
    </citation>
    <scope>NUCLEOTIDE SEQUENCE</scope>
    <source>
        <strain evidence="2">2478</strain>
    </source>
</reference>
<accession>A0A9D9IV90</accession>
<dbReference type="EMBL" id="JADILZ010000040">
    <property type="protein sequence ID" value="MBO8478078.1"/>
    <property type="molecule type" value="Genomic_DNA"/>
</dbReference>
<evidence type="ECO:0000256" key="1">
    <source>
        <dbReference type="SAM" id="SignalP"/>
    </source>
</evidence>